<accession>A0A6A4RNT3</accession>
<dbReference type="EMBL" id="VEVO01001838">
    <property type="protein sequence ID" value="KAF0021797.1"/>
    <property type="molecule type" value="Genomic_DNA"/>
</dbReference>
<protein>
    <submittedName>
        <fullName evidence="2">Uncharacterized protein</fullName>
    </submittedName>
</protein>
<organism evidence="2 3">
    <name type="scientific">Scophthalmus maximus</name>
    <name type="common">Turbot</name>
    <name type="synonym">Psetta maxima</name>
    <dbReference type="NCBI Taxonomy" id="52904"/>
    <lineage>
        <taxon>Eukaryota</taxon>
        <taxon>Metazoa</taxon>
        <taxon>Chordata</taxon>
        <taxon>Craniata</taxon>
        <taxon>Vertebrata</taxon>
        <taxon>Euteleostomi</taxon>
        <taxon>Actinopterygii</taxon>
        <taxon>Neopterygii</taxon>
        <taxon>Teleostei</taxon>
        <taxon>Neoteleostei</taxon>
        <taxon>Acanthomorphata</taxon>
        <taxon>Carangaria</taxon>
        <taxon>Pleuronectiformes</taxon>
        <taxon>Pleuronectoidei</taxon>
        <taxon>Scophthalmidae</taxon>
        <taxon>Scophthalmus</taxon>
    </lineage>
</organism>
<reference evidence="2 3" key="1">
    <citation type="submission" date="2019-06" db="EMBL/GenBank/DDBJ databases">
        <title>Draft genomes of female and male turbot (Scophthalmus maximus).</title>
        <authorList>
            <person name="Xu H."/>
            <person name="Xu X.-W."/>
            <person name="Shao C."/>
            <person name="Chen S."/>
        </authorList>
    </citation>
    <scope>NUCLEOTIDE SEQUENCE [LARGE SCALE GENOMIC DNA]</scope>
    <source>
        <strain evidence="2">Ysfricsl-2016a</strain>
        <tissue evidence="2">Blood</tissue>
    </source>
</reference>
<evidence type="ECO:0000313" key="2">
    <source>
        <dbReference type="EMBL" id="KAF0021797.1"/>
    </source>
</evidence>
<gene>
    <name evidence="2" type="ORF">F2P81_025950</name>
</gene>
<comment type="caution">
    <text evidence="2">The sequence shown here is derived from an EMBL/GenBank/DDBJ whole genome shotgun (WGS) entry which is preliminary data.</text>
</comment>
<feature type="region of interest" description="Disordered" evidence="1">
    <location>
        <begin position="103"/>
        <end position="245"/>
    </location>
</feature>
<dbReference type="AlphaFoldDB" id="A0A6A4RNT3"/>
<dbReference type="Proteomes" id="UP000438429">
    <property type="component" value="Unassembled WGS sequence"/>
</dbReference>
<feature type="compositionally biased region" description="Basic and acidic residues" evidence="1">
    <location>
        <begin position="213"/>
        <end position="229"/>
    </location>
</feature>
<proteinExistence type="predicted"/>
<name>A0A6A4RNT3_SCOMX</name>
<evidence type="ECO:0000256" key="1">
    <source>
        <dbReference type="SAM" id="MobiDB-lite"/>
    </source>
</evidence>
<feature type="compositionally biased region" description="Polar residues" evidence="1">
    <location>
        <begin position="138"/>
        <end position="148"/>
    </location>
</feature>
<feature type="compositionally biased region" description="Acidic residues" evidence="1">
    <location>
        <begin position="190"/>
        <end position="200"/>
    </location>
</feature>
<sequence length="245" mass="26625">MISETPVTTFNAGWPAPKKRTIHMCRIQTPPASSLQEEWGLDDGGAWGYAFNYAASELGLYQLEKDEKLGALSIKATLTATDWSVLTKVGINHLKSEFILQTEEKEKEDEEDKQTSGKGIVCSNVWESKRTPPPETGISETPIHSSVTLKEEEEEETMSQPSQPLSPTSPPNSEDELTPPSSPASSTESDGTESDEEYDDGGIACDCDPGLHCGKEPSPDSPLRNRESASSEAAAVTCDNSFKKR</sequence>
<evidence type="ECO:0000313" key="3">
    <source>
        <dbReference type="Proteomes" id="UP000438429"/>
    </source>
</evidence>